<organism evidence="11 12">
    <name type="scientific">Kwoniella shivajii</name>
    <dbReference type="NCBI Taxonomy" id="564305"/>
    <lineage>
        <taxon>Eukaryota</taxon>
        <taxon>Fungi</taxon>
        <taxon>Dikarya</taxon>
        <taxon>Basidiomycota</taxon>
        <taxon>Agaricomycotina</taxon>
        <taxon>Tremellomycetes</taxon>
        <taxon>Tremellales</taxon>
        <taxon>Cryptococcaceae</taxon>
        <taxon>Kwoniella</taxon>
    </lineage>
</organism>
<dbReference type="Pfam" id="PF24597">
    <property type="entry name" value="TPR_DOP1_M"/>
    <property type="match status" value="1"/>
</dbReference>
<evidence type="ECO:0000259" key="8">
    <source>
        <dbReference type="Pfam" id="PF04118"/>
    </source>
</evidence>
<dbReference type="Pfam" id="PF04118">
    <property type="entry name" value="Dopey_N"/>
    <property type="match status" value="1"/>
</dbReference>
<keyword evidence="2" id="KW-0813">Transport</keyword>
<accession>A0ABZ1CUX8</accession>
<feature type="domain" description="DOP1-like C-terminal" evidence="10">
    <location>
        <begin position="1266"/>
        <end position="1722"/>
    </location>
</feature>
<evidence type="ECO:0000256" key="6">
    <source>
        <dbReference type="ARBA" id="ARBA00046326"/>
    </source>
</evidence>
<feature type="region of interest" description="Disordered" evidence="7">
    <location>
        <begin position="1"/>
        <end position="80"/>
    </location>
</feature>
<evidence type="ECO:0000256" key="3">
    <source>
        <dbReference type="ARBA" id="ARBA00022927"/>
    </source>
</evidence>
<reference evidence="11 12" key="1">
    <citation type="submission" date="2024-01" db="EMBL/GenBank/DDBJ databases">
        <title>Comparative genomics of Cryptococcus and Kwoniella reveals pathogenesis evolution and contrasting modes of karyotype evolution via chromosome fusion or intercentromeric recombination.</title>
        <authorList>
            <person name="Coelho M.A."/>
            <person name="David-Palma M."/>
            <person name="Shea T."/>
            <person name="Bowers K."/>
            <person name="McGinley-Smith S."/>
            <person name="Mohammad A.W."/>
            <person name="Gnirke A."/>
            <person name="Yurkov A.M."/>
            <person name="Nowrousian M."/>
            <person name="Sun S."/>
            <person name="Cuomo C.A."/>
            <person name="Heitman J."/>
        </authorList>
    </citation>
    <scope>NUCLEOTIDE SEQUENCE [LARGE SCALE GENOMIC DNA]</scope>
    <source>
        <strain evidence="11">CBS 11374</strain>
    </source>
</reference>
<dbReference type="PANTHER" id="PTHR14042:SF24">
    <property type="entry name" value="PROTEIN DOPEY-1 HOMOLOG"/>
    <property type="match status" value="1"/>
</dbReference>
<name>A0ABZ1CUX8_9TREE</name>
<evidence type="ECO:0000256" key="1">
    <source>
        <dbReference type="ARBA" id="ARBA00004395"/>
    </source>
</evidence>
<comment type="subcellular location">
    <subcellularLocation>
        <location evidence="1">Golgi apparatus membrane</location>
        <topology evidence="1">Peripheral membrane protein</topology>
    </subcellularLocation>
</comment>
<proteinExistence type="inferred from homology"/>
<keyword evidence="4" id="KW-0333">Golgi apparatus</keyword>
<dbReference type="EMBL" id="CP141883">
    <property type="protein sequence ID" value="WRT65559.1"/>
    <property type="molecule type" value="Genomic_DNA"/>
</dbReference>
<keyword evidence="3" id="KW-0653">Protein transport</keyword>
<evidence type="ECO:0000313" key="12">
    <source>
        <dbReference type="Proteomes" id="UP001329825"/>
    </source>
</evidence>
<evidence type="ECO:0000259" key="9">
    <source>
        <dbReference type="Pfam" id="PF24597"/>
    </source>
</evidence>
<dbReference type="GeneID" id="87954635"/>
<dbReference type="InterPro" id="IPR056457">
    <property type="entry name" value="DOP1_C"/>
</dbReference>
<dbReference type="Pfam" id="PF24598">
    <property type="entry name" value="DOP1_C"/>
    <property type="match status" value="1"/>
</dbReference>
<dbReference type="InterPro" id="IPR007249">
    <property type="entry name" value="DOP1_N"/>
</dbReference>
<feature type="domain" description="DOP1-like middle TPR" evidence="9">
    <location>
        <begin position="392"/>
        <end position="553"/>
    </location>
</feature>
<dbReference type="InterPro" id="IPR016024">
    <property type="entry name" value="ARM-type_fold"/>
</dbReference>
<dbReference type="SUPFAM" id="SSF48371">
    <property type="entry name" value="ARM repeat"/>
    <property type="match status" value="2"/>
</dbReference>
<dbReference type="RefSeq" id="XP_062790299.1">
    <property type="nucleotide sequence ID" value="XM_062934248.1"/>
</dbReference>
<evidence type="ECO:0000259" key="10">
    <source>
        <dbReference type="Pfam" id="PF24598"/>
    </source>
</evidence>
<dbReference type="PANTHER" id="PTHR14042">
    <property type="entry name" value="DOPEY-RELATED"/>
    <property type="match status" value="1"/>
</dbReference>
<evidence type="ECO:0000313" key="11">
    <source>
        <dbReference type="EMBL" id="WRT65559.1"/>
    </source>
</evidence>
<evidence type="ECO:0000256" key="5">
    <source>
        <dbReference type="ARBA" id="ARBA00023136"/>
    </source>
</evidence>
<evidence type="ECO:0000256" key="7">
    <source>
        <dbReference type="SAM" id="MobiDB-lite"/>
    </source>
</evidence>
<protein>
    <recommendedName>
        <fullName evidence="13">Dopey N-terminal domain-containing protein</fullName>
    </recommendedName>
</protein>
<dbReference type="InterPro" id="IPR056458">
    <property type="entry name" value="TPR_DOP1_M"/>
</dbReference>
<gene>
    <name evidence="11" type="ORF">IL334_002504</name>
</gene>
<evidence type="ECO:0000256" key="4">
    <source>
        <dbReference type="ARBA" id="ARBA00023034"/>
    </source>
</evidence>
<evidence type="ECO:0000256" key="2">
    <source>
        <dbReference type="ARBA" id="ARBA00022448"/>
    </source>
</evidence>
<feature type="compositionally biased region" description="Low complexity" evidence="7">
    <location>
        <begin position="55"/>
        <end position="68"/>
    </location>
</feature>
<feature type="domain" description="DOP1 N-terminal" evidence="8">
    <location>
        <begin position="99"/>
        <end position="382"/>
    </location>
</feature>
<keyword evidence="12" id="KW-1185">Reference proteome</keyword>
<keyword evidence="5" id="KW-0472">Membrane</keyword>
<evidence type="ECO:0008006" key="13">
    <source>
        <dbReference type="Google" id="ProtNLM"/>
    </source>
</evidence>
<comment type="similarity">
    <text evidence="6">Belongs to the DOP1 family.</text>
</comment>
<dbReference type="Proteomes" id="UP001329825">
    <property type="component" value="Chromosome 3"/>
</dbReference>
<sequence>MSNPPELHDTLTTSDAGPSSLPSSPRPQSPNVDLTKPLRRQRSQTRFTKLIAPGRSRSSSNASLISINQEDTGGSSGRITPELRRRAGKAAASSLLASDAKYKKYALAVDKSLQAFESINEWADFISFLSRLLKTLQTPSPSYPEVPRKLIVSKRLAQCLNPALPAGVHQRALDVYAYIFSTIGTEGLKRDLLIWSSGLFPFFQHATTSVRPTLINIYETYYLPLGADIRPATKALVLALLPGMEEETGDFFERILSLLDKVSEAITPSFFLKNIFLILLSSPQSRLSALNFLSRRLLSPPEDTGQDVGLIIRGVSAVLTDENILVRRHGFDLLLRVLKLDESLFKEADRKDQEILIRAACGVVLQRELSLSRRVYTWFLGAGESPSDQIRYFNENGLEILASTLQNDMESLSSRTDLAEGQKPFKIFLSLLDKWEVGSALSERLAIPALQAIKNYSTTSKDVLPEEVIATGLAVYEAIEPMAIEMVQWLLTSIPQHDEEVNSIHVPILLATMLRVISSGTLTVNLSIRTYRLATSLLSLIDPTTFAKARFAMSEAYSDQKGIAEMLYDTNGEPRVVHERLNSELLPRIVTTSFEISEAALSRSQEEPENLSNAMSIVSMLIEKEAPTLAAIDVSTWLAKIVETLSHVSSFVIVEVLVTVALKASRCSAINPPVYITSDKTMSAILDAVSPIILLSALTFQLFRYLRPDAAPYHIRAVELLWEYNQLAEVYTLENVIARRLASIPFSSAAFDAFGIFWRLTDDSMLPGEIFNLPISLVLDALKSSDPDIQRQAETWMRLNLRSYFRVLDPIIGGLLDPAIRYQDDTYATPVDFSLIKYQLETVSVLFKFGGQGLSKACLSTEIKHSVHPTLIKRAETAFPSAVSYLEVMMLLLTRFIRAEGSPSMRKAAPLIVRVQSAALDLLQTIVSRGDVYHQQLNDLKTALVVKLSAAVRHRQLTLQSKMLHLLHSAITASTPHQPLNHRRTPSLNNEKAALALPPSEMDFEINLVKMIVEAVSSSENFPVLQHWIDFVLMTIPQISSSRSGLLQALSECFAQQLRYLTIHIDSVYARSTVSMGDERLRVTDAEVIMILNALERVLTVLSFGHETKPEMEGKHGENEKGLLGLMSGVFTVEPPPNLSSRTEYPRYLDDAIHALLVSWAITIPQSKTQIQSPTSSRDHTYENIRSRVRKVLEKTFKTQPLEVITSCVHVWATNSNEINDSAIFDCVDTLTPSAQRLVELVCESVSGKSARNSSDFRANPAYLAFLEAYIFRLEAPIAVQVWTTLFGFAKDVIGSLGSTSARSQLFPILKCLTALSLTVSRTSALEDRRLRRDLQDTYAKLLDLVVTNATRITEVGIWSRALHNMNEEDQEQTITIEEGLDQIYNFLTALTPNLRVLLTDADKVNAACSGIMLTIVTPALKKQKVEPNILRLLLEISRIPSATKTWRIQIGEVFNDPRFFKLKSSEEVRYWKALICSLMDSDKERFGDVLGKIVSASSANIFSNRDQEMLVKALNLRRLSFILLAADMNQHLVQLPAIQERLVEMLRSSQVSPRVHSEVYLCLRVLLCRISPQHLANFWPVILAELLRIFELTMDDPPEDGSESLQLVLAACKFLDLLLVIQSEDFQVHQWMFVTDTTDAVYPSEEHSPEAIMDSLSNILNEGQRERPVTIGTDDELLIISDQTETELRKPRLLRIKSLTSIYQLQPFFSRASIDTFEGVFEGNAVDWEAIESGLSEEIFDM</sequence>
<dbReference type="InterPro" id="IPR040314">
    <property type="entry name" value="DOP1"/>
</dbReference>